<sequence>MRSTLFHLEKRPTASIQSQIREMLVSHILKGDLPDQEALPSCRALAKQLGVSRNTVVLAYQGLVDDGYLIARERSGFFVNGEILKGRVEQGKASLADEEPSETVDWQGRLRNPIMRRQWHFDRTERWQDLPYPFLYGQMDYSLFPLSAWRECSRQAMGTRTMESVTPDSYDRDDPDLIEQIRSRLLPRRGINASQSEILVTLGAQNALYLIGSLLVRDHDRVGVENPGYPDARHIFRQFTDQVVPLAVDDSGLVVDETLDECRYVLATPSHHFPTTVTMSLERRKALLDKAFKHDFLLIEDDYEPETNFISNPAPALKSLDRQGRVIYMGSFSKSLFPGLRLGYIVAQSAVIEELRALRRLMYRHPPGNNQRTAALFLGLGHYDSLVTKLQRTYRERWEVMGDALQRYLPNASEAPVFGGSSYWVRGPEGMDSLAFAQNALEKGVALDPCVDFFFEETPGPRNFIRLGFSSIPTERIEPGIKLVSELMKQI</sequence>
<dbReference type="InterPro" id="IPR015424">
    <property type="entry name" value="PyrdxlP-dep_Trfase"/>
</dbReference>
<dbReference type="SUPFAM" id="SSF46785">
    <property type="entry name" value="Winged helix' DNA-binding domain"/>
    <property type="match status" value="1"/>
</dbReference>
<dbReference type="Gene3D" id="1.10.10.10">
    <property type="entry name" value="Winged helix-like DNA-binding domain superfamily/Winged helix DNA-binding domain"/>
    <property type="match status" value="1"/>
</dbReference>
<evidence type="ECO:0000259" key="6">
    <source>
        <dbReference type="PROSITE" id="PS50949"/>
    </source>
</evidence>
<comment type="similarity">
    <text evidence="1">In the C-terminal section; belongs to the class-I pyridoxal-phosphate-dependent aminotransferase family.</text>
</comment>
<dbReference type="PROSITE" id="PS50949">
    <property type="entry name" value="HTH_GNTR"/>
    <property type="match status" value="1"/>
</dbReference>
<keyword evidence="3" id="KW-0805">Transcription regulation</keyword>
<gene>
    <name evidence="7" type="ORF">DFP90_104220</name>
</gene>
<keyword evidence="5" id="KW-0804">Transcription</keyword>
<feature type="domain" description="HTH gntR-type" evidence="6">
    <location>
        <begin position="14"/>
        <end position="82"/>
    </location>
</feature>
<dbReference type="Gene3D" id="3.40.640.10">
    <property type="entry name" value="Type I PLP-dependent aspartate aminotransferase-like (Major domain)"/>
    <property type="match status" value="1"/>
</dbReference>
<dbReference type="OrthoDB" id="9808770at2"/>
<name>A0A3D9HN62_9PROT</name>
<dbReference type="InterPro" id="IPR036390">
    <property type="entry name" value="WH_DNA-bd_sf"/>
</dbReference>
<dbReference type="GO" id="GO:0030170">
    <property type="term" value="F:pyridoxal phosphate binding"/>
    <property type="evidence" value="ECO:0007669"/>
    <property type="project" value="InterPro"/>
</dbReference>
<dbReference type="InterPro" id="IPR036388">
    <property type="entry name" value="WH-like_DNA-bd_sf"/>
</dbReference>
<dbReference type="InterPro" id="IPR000524">
    <property type="entry name" value="Tscrpt_reg_HTH_GntR"/>
</dbReference>
<evidence type="ECO:0000256" key="1">
    <source>
        <dbReference type="ARBA" id="ARBA00005384"/>
    </source>
</evidence>
<evidence type="ECO:0000256" key="4">
    <source>
        <dbReference type="ARBA" id="ARBA00023125"/>
    </source>
</evidence>
<dbReference type="Pfam" id="PF00392">
    <property type="entry name" value="GntR"/>
    <property type="match status" value="1"/>
</dbReference>
<accession>A0A3D9HN62</accession>
<dbReference type="InterPro" id="IPR015421">
    <property type="entry name" value="PyrdxlP-dep_Trfase_major"/>
</dbReference>
<dbReference type="RefSeq" id="WP_115936734.1">
    <property type="nucleotide sequence ID" value="NZ_QRDW01000004.1"/>
</dbReference>
<dbReference type="InterPro" id="IPR004839">
    <property type="entry name" value="Aminotransferase_I/II_large"/>
</dbReference>
<keyword evidence="2" id="KW-0663">Pyridoxal phosphate</keyword>
<dbReference type="Proteomes" id="UP000256845">
    <property type="component" value="Unassembled WGS sequence"/>
</dbReference>
<dbReference type="PANTHER" id="PTHR46577:SF1">
    <property type="entry name" value="HTH-TYPE TRANSCRIPTIONAL REGULATORY PROTEIN GABR"/>
    <property type="match status" value="1"/>
</dbReference>
<dbReference type="CDD" id="cd07377">
    <property type="entry name" value="WHTH_GntR"/>
    <property type="match status" value="1"/>
</dbReference>
<dbReference type="PANTHER" id="PTHR46577">
    <property type="entry name" value="HTH-TYPE TRANSCRIPTIONAL REGULATORY PROTEIN GABR"/>
    <property type="match status" value="1"/>
</dbReference>
<dbReference type="AlphaFoldDB" id="A0A3D9HN62"/>
<comment type="caution">
    <text evidence="7">The sequence shown here is derived from an EMBL/GenBank/DDBJ whole genome shotgun (WGS) entry which is preliminary data.</text>
</comment>
<keyword evidence="4" id="KW-0238">DNA-binding</keyword>
<dbReference type="Pfam" id="PF00155">
    <property type="entry name" value="Aminotran_1_2"/>
    <property type="match status" value="1"/>
</dbReference>
<dbReference type="SMART" id="SM00345">
    <property type="entry name" value="HTH_GNTR"/>
    <property type="match status" value="1"/>
</dbReference>
<proteinExistence type="inferred from homology"/>
<evidence type="ECO:0000313" key="7">
    <source>
        <dbReference type="EMBL" id="RED50947.1"/>
    </source>
</evidence>
<dbReference type="EMBL" id="QRDW01000004">
    <property type="protein sequence ID" value="RED50947.1"/>
    <property type="molecule type" value="Genomic_DNA"/>
</dbReference>
<dbReference type="GO" id="GO:0003677">
    <property type="term" value="F:DNA binding"/>
    <property type="evidence" value="ECO:0007669"/>
    <property type="project" value="UniProtKB-KW"/>
</dbReference>
<organism evidence="7 8">
    <name type="scientific">Aestuariispira insulae</name>
    <dbReference type="NCBI Taxonomy" id="1461337"/>
    <lineage>
        <taxon>Bacteria</taxon>
        <taxon>Pseudomonadati</taxon>
        <taxon>Pseudomonadota</taxon>
        <taxon>Alphaproteobacteria</taxon>
        <taxon>Rhodospirillales</taxon>
        <taxon>Kiloniellaceae</taxon>
        <taxon>Aestuariispira</taxon>
    </lineage>
</organism>
<dbReference type="GO" id="GO:0003700">
    <property type="term" value="F:DNA-binding transcription factor activity"/>
    <property type="evidence" value="ECO:0007669"/>
    <property type="project" value="InterPro"/>
</dbReference>
<evidence type="ECO:0000256" key="3">
    <source>
        <dbReference type="ARBA" id="ARBA00023015"/>
    </source>
</evidence>
<evidence type="ECO:0000256" key="2">
    <source>
        <dbReference type="ARBA" id="ARBA00022898"/>
    </source>
</evidence>
<protein>
    <submittedName>
        <fullName evidence="7">GntR family transcriptional regulator</fullName>
    </submittedName>
</protein>
<dbReference type="InterPro" id="IPR051446">
    <property type="entry name" value="HTH_trans_reg/aminotransferase"/>
</dbReference>
<reference evidence="7 8" key="1">
    <citation type="submission" date="2018-07" db="EMBL/GenBank/DDBJ databases">
        <title>Genomic Encyclopedia of Type Strains, Phase III (KMG-III): the genomes of soil and plant-associated and newly described type strains.</title>
        <authorList>
            <person name="Whitman W."/>
        </authorList>
    </citation>
    <scope>NUCLEOTIDE SEQUENCE [LARGE SCALE GENOMIC DNA]</scope>
    <source>
        <strain evidence="7 8">CECT 8488</strain>
    </source>
</reference>
<dbReference type="PRINTS" id="PR00035">
    <property type="entry name" value="HTHGNTR"/>
</dbReference>
<dbReference type="SUPFAM" id="SSF53383">
    <property type="entry name" value="PLP-dependent transferases"/>
    <property type="match status" value="1"/>
</dbReference>
<evidence type="ECO:0000313" key="8">
    <source>
        <dbReference type="Proteomes" id="UP000256845"/>
    </source>
</evidence>
<keyword evidence="8" id="KW-1185">Reference proteome</keyword>
<evidence type="ECO:0000256" key="5">
    <source>
        <dbReference type="ARBA" id="ARBA00023163"/>
    </source>
</evidence>
<dbReference type="CDD" id="cd00609">
    <property type="entry name" value="AAT_like"/>
    <property type="match status" value="1"/>
</dbReference>